<evidence type="ECO:0000313" key="4">
    <source>
        <dbReference type="Proteomes" id="UP000177281"/>
    </source>
</evidence>
<feature type="signal peptide" evidence="2">
    <location>
        <begin position="1"/>
        <end position="27"/>
    </location>
</feature>
<dbReference type="EMBL" id="MFFB01000010">
    <property type="protein sequence ID" value="OGE94713.1"/>
    <property type="molecule type" value="Genomic_DNA"/>
</dbReference>
<dbReference type="STRING" id="1817841.A3B10_04350"/>
<dbReference type="Gene3D" id="6.10.250.3150">
    <property type="match status" value="1"/>
</dbReference>
<protein>
    <recommendedName>
        <fullName evidence="5">Transglycosylase SLT domain-containing protein</fullName>
    </recommendedName>
</protein>
<reference evidence="3 4" key="1">
    <citation type="journal article" date="2016" name="Nat. Commun.">
        <title>Thousands of microbial genomes shed light on interconnected biogeochemical processes in an aquifer system.</title>
        <authorList>
            <person name="Anantharaman K."/>
            <person name="Brown C.T."/>
            <person name="Hug L.A."/>
            <person name="Sharon I."/>
            <person name="Castelle C.J."/>
            <person name="Probst A.J."/>
            <person name="Thomas B.C."/>
            <person name="Singh A."/>
            <person name="Wilkins M.J."/>
            <person name="Karaoz U."/>
            <person name="Brodie E.L."/>
            <person name="Williams K.H."/>
            <person name="Hubbard S.S."/>
            <person name="Banfield J.F."/>
        </authorList>
    </citation>
    <scope>NUCLEOTIDE SEQUENCE [LARGE SCALE GENOMIC DNA]</scope>
</reference>
<proteinExistence type="predicted"/>
<organism evidence="3 4">
    <name type="scientific">Candidatus Doudnabacteria bacterium RIFCSPLOWO2_01_FULL_44_21</name>
    <dbReference type="NCBI Taxonomy" id="1817841"/>
    <lineage>
        <taxon>Bacteria</taxon>
        <taxon>Candidatus Doudnaibacteriota</taxon>
    </lineage>
</organism>
<evidence type="ECO:0000313" key="3">
    <source>
        <dbReference type="EMBL" id="OGE94713.1"/>
    </source>
</evidence>
<dbReference type="AlphaFoldDB" id="A0A1F5PXS6"/>
<gene>
    <name evidence="3" type="ORF">A3B10_04350</name>
</gene>
<evidence type="ECO:0000256" key="2">
    <source>
        <dbReference type="SAM" id="SignalP"/>
    </source>
</evidence>
<dbReference type="PANTHER" id="PTHR43941:SF1">
    <property type="entry name" value="STRUCTURAL MAINTENANCE OF CHROMOSOMES PROTEIN 2"/>
    <property type="match status" value="1"/>
</dbReference>
<comment type="caution">
    <text evidence="3">The sequence shown here is derived from an EMBL/GenBank/DDBJ whole genome shotgun (WGS) entry which is preliminary data.</text>
</comment>
<dbReference type="InterPro" id="IPR023346">
    <property type="entry name" value="Lysozyme-like_dom_sf"/>
</dbReference>
<feature type="chain" id="PRO_5009520445" description="Transglycosylase SLT domain-containing protein" evidence="2">
    <location>
        <begin position="28"/>
        <end position="444"/>
    </location>
</feature>
<keyword evidence="1" id="KW-0175">Coiled coil</keyword>
<sequence length="444" mass="49675">MNRFLFKKIIGGFLVAILLAGFSFSLAQTDGNSISASEKIELQRQLDQIQAEISQYEQQLSQIRGEKKTLQNKLNELKKQQAKLTLQIQATTLQITQIDNQLDQTEADIQTNLEKVEDLKVKIKDVVRLLYQRDDYSLLYLLLAKDNLSDILTEFEIYIKVSTGLHDFAEKLRQTNEELAIYKQNLSDQQEEANNLLAIQNLQRGKLLGALTQQDSLLAETKGIEANYQSVLNDTKAKAAQIRNRLYEMLGISKEITFGQAVEIANWAFAQTGVRSAFLLAVLTQESNLGKNVGTCNRPGDPPSKSYKVIMKPDRDIEPFLKITAQLGMDPEITPVSCPMRDKNGNRIGWGGAMGPAQFIPSTWMGYKDKVAELTGKPANPWDIRDAFLAAAIKLKAGGAGSQDGEWAAAMRYFSGSTNTKYRFYGDNVVKLAAEYQEDIDNLK</sequence>
<evidence type="ECO:0000256" key="1">
    <source>
        <dbReference type="SAM" id="Coils"/>
    </source>
</evidence>
<name>A0A1F5PXS6_9BACT</name>
<dbReference type="Gene3D" id="1.10.530.10">
    <property type="match status" value="1"/>
</dbReference>
<evidence type="ECO:0008006" key="5">
    <source>
        <dbReference type="Google" id="ProtNLM"/>
    </source>
</evidence>
<keyword evidence="2" id="KW-0732">Signal</keyword>
<feature type="coiled-coil region" evidence="1">
    <location>
        <begin position="39"/>
        <end position="122"/>
    </location>
</feature>
<dbReference type="Proteomes" id="UP000177281">
    <property type="component" value="Unassembled WGS sequence"/>
</dbReference>
<dbReference type="SUPFAM" id="SSF53955">
    <property type="entry name" value="Lysozyme-like"/>
    <property type="match status" value="1"/>
</dbReference>
<accession>A0A1F5PXS6</accession>
<feature type="coiled-coil region" evidence="1">
    <location>
        <begin position="165"/>
        <end position="203"/>
    </location>
</feature>
<dbReference type="PANTHER" id="PTHR43941">
    <property type="entry name" value="STRUCTURAL MAINTENANCE OF CHROMOSOMES PROTEIN 2"/>
    <property type="match status" value="1"/>
</dbReference>